<dbReference type="CDD" id="cd00096">
    <property type="entry name" value="Ig"/>
    <property type="match status" value="1"/>
</dbReference>
<dbReference type="InterPro" id="IPR003006">
    <property type="entry name" value="Ig/MHC_CS"/>
</dbReference>
<protein>
    <submittedName>
        <fullName evidence="11">Similar to Lac: Lachesin (Drosophila melanogaster)</fullName>
    </submittedName>
</protein>
<dbReference type="SUPFAM" id="SSF48726">
    <property type="entry name" value="Immunoglobulin"/>
    <property type="match status" value="3"/>
</dbReference>
<feature type="domain" description="Ig-like" evidence="10">
    <location>
        <begin position="113"/>
        <end position="202"/>
    </location>
</feature>
<evidence type="ECO:0000256" key="6">
    <source>
        <dbReference type="ARBA" id="ARBA00023157"/>
    </source>
</evidence>
<evidence type="ECO:0000256" key="5">
    <source>
        <dbReference type="ARBA" id="ARBA00023136"/>
    </source>
</evidence>
<dbReference type="InterPro" id="IPR013783">
    <property type="entry name" value="Ig-like_fold"/>
</dbReference>
<dbReference type="GO" id="GO:0043005">
    <property type="term" value="C:neuron projection"/>
    <property type="evidence" value="ECO:0007669"/>
    <property type="project" value="TreeGrafter"/>
</dbReference>
<dbReference type="FunFam" id="2.60.40.10:FF:000328">
    <property type="entry name" value="CLUMA_CG000981, isoform A"/>
    <property type="match status" value="1"/>
</dbReference>
<dbReference type="PANTHER" id="PTHR12231">
    <property type="entry name" value="CTX-RELATED TYPE I TRANSMEMBRANE PROTEIN"/>
    <property type="match status" value="1"/>
</dbReference>
<keyword evidence="12" id="KW-1185">Reference proteome</keyword>
<feature type="domain" description="Ig-like" evidence="10">
    <location>
        <begin position="213"/>
        <end position="307"/>
    </location>
</feature>
<dbReference type="Gene3D" id="2.60.40.10">
    <property type="entry name" value="Immunoglobulins"/>
    <property type="match status" value="3"/>
</dbReference>
<dbReference type="InterPro" id="IPR007110">
    <property type="entry name" value="Ig-like_dom"/>
</dbReference>
<sequence length="423" mass="47906">FPGQITPEMLPIFLAPLENHTVTQGRDVFFTCVVNHLHSYKVAWIKSDSRAILAIHTHMVTHNPRLSVTHNGHDTWKLHIANVQKNDSGTYMCQVNTDPMRSQMGYMVVQIPPDIMDDDSTDGYVTGERGNIKLRCVAMGIPQPTVTWRREDGRNITLREEGREKVSVKSLESETLNLTGIMRNEMGNYLCIASNGVPPTISKRYNVQVHFQPTTKVTNQLVGAPINRNVTLECTVEASPRAMNTWYRDKGEKLLPSFKYTMSESALNEYTWQMNLTIHNLEKKDFGGYVCAAVNALGHSESSVRLQELELATETTPGPISRNTDAKVRKKPYSKQKPNRRPNNSHDDWDNNNLSDNNNKNNYNNINEEYGTTQMMGGSTQVHRTERPLASPSPPWKILNNTPRLSSCKSTTLLFLFMTFAIH</sequence>
<keyword evidence="6" id="KW-1015">Disulfide bond</keyword>
<evidence type="ECO:0000313" key="11">
    <source>
        <dbReference type="EMBL" id="CAG5083754.1"/>
    </source>
</evidence>
<evidence type="ECO:0000256" key="3">
    <source>
        <dbReference type="ARBA" id="ARBA00022729"/>
    </source>
</evidence>
<evidence type="ECO:0000256" key="7">
    <source>
        <dbReference type="ARBA" id="ARBA00023180"/>
    </source>
</evidence>
<dbReference type="Proteomes" id="UP000786811">
    <property type="component" value="Unassembled WGS sequence"/>
</dbReference>
<feature type="non-terminal residue" evidence="11">
    <location>
        <position position="1"/>
    </location>
</feature>
<comment type="caution">
    <text evidence="11">The sequence shown here is derived from an EMBL/GenBank/DDBJ whole genome shotgun (WGS) entry which is preliminary data.</text>
</comment>
<dbReference type="InterPro" id="IPR003598">
    <property type="entry name" value="Ig_sub2"/>
</dbReference>
<dbReference type="Pfam" id="PF07679">
    <property type="entry name" value="I-set"/>
    <property type="match status" value="2"/>
</dbReference>
<dbReference type="PROSITE" id="PS00290">
    <property type="entry name" value="IG_MHC"/>
    <property type="match status" value="1"/>
</dbReference>
<dbReference type="InterPro" id="IPR013098">
    <property type="entry name" value="Ig_I-set"/>
</dbReference>
<comment type="subcellular location">
    <subcellularLocation>
        <location evidence="1">Cell membrane</location>
    </subcellularLocation>
</comment>
<feature type="compositionally biased region" description="Polar residues" evidence="9">
    <location>
        <begin position="313"/>
        <end position="323"/>
    </location>
</feature>
<feature type="compositionally biased region" description="Low complexity" evidence="9">
    <location>
        <begin position="351"/>
        <end position="367"/>
    </location>
</feature>
<dbReference type="AlphaFoldDB" id="A0A8J2HA05"/>
<dbReference type="InterPro" id="IPR036179">
    <property type="entry name" value="Ig-like_dom_sf"/>
</dbReference>
<organism evidence="11 12">
    <name type="scientific">Cotesia congregata</name>
    <name type="common">Parasitoid wasp</name>
    <name type="synonym">Apanteles congregatus</name>
    <dbReference type="NCBI Taxonomy" id="51543"/>
    <lineage>
        <taxon>Eukaryota</taxon>
        <taxon>Metazoa</taxon>
        <taxon>Ecdysozoa</taxon>
        <taxon>Arthropoda</taxon>
        <taxon>Hexapoda</taxon>
        <taxon>Insecta</taxon>
        <taxon>Pterygota</taxon>
        <taxon>Neoptera</taxon>
        <taxon>Endopterygota</taxon>
        <taxon>Hymenoptera</taxon>
        <taxon>Apocrita</taxon>
        <taxon>Ichneumonoidea</taxon>
        <taxon>Braconidae</taxon>
        <taxon>Microgastrinae</taxon>
        <taxon>Cotesia</taxon>
    </lineage>
</organism>
<evidence type="ECO:0000256" key="1">
    <source>
        <dbReference type="ARBA" id="ARBA00004236"/>
    </source>
</evidence>
<evidence type="ECO:0000256" key="4">
    <source>
        <dbReference type="ARBA" id="ARBA00022737"/>
    </source>
</evidence>
<reference evidence="11" key="1">
    <citation type="submission" date="2021-04" db="EMBL/GenBank/DDBJ databases">
        <authorList>
            <person name="Chebbi M.A.C M."/>
        </authorList>
    </citation>
    <scope>NUCLEOTIDE SEQUENCE</scope>
</reference>
<evidence type="ECO:0000313" key="12">
    <source>
        <dbReference type="Proteomes" id="UP000786811"/>
    </source>
</evidence>
<dbReference type="OrthoDB" id="10012075at2759"/>
<keyword evidence="4" id="KW-0677">Repeat</keyword>
<keyword evidence="7" id="KW-0325">Glycoprotein</keyword>
<dbReference type="EMBL" id="CAJNRD030001118">
    <property type="protein sequence ID" value="CAG5083754.1"/>
    <property type="molecule type" value="Genomic_DNA"/>
</dbReference>
<evidence type="ECO:0000256" key="2">
    <source>
        <dbReference type="ARBA" id="ARBA00022475"/>
    </source>
</evidence>
<dbReference type="InterPro" id="IPR051170">
    <property type="entry name" value="Neural/epithelial_adhesion"/>
</dbReference>
<keyword evidence="5" id="KW-0472">Membrane</keyword>
<feature type="region of interest" description="Disordered" evidence="9">
    <location>
        <begin position="311"/>
        <end position="371"/>
    </location>
</feature>
<evidence type="ECO:0000259" key="10">
    <source>
        <dbReference type="PROSITE" id="PS50835"/>
    </source>
</evidence>
<dbReference type="GO" id="GO:0005886">
    <property type="term" value="C:plasma membrane"/>
    <property type="evidence" value="ECO:0007669"/>
    <property type="project" value="UniProtKB-SubCell"/>
</dbReference>
<name>A0A8J2HA05_COTCN</name>
<keyword evidence="2" id="KW-1003">Cell membrane</keyword>
<feature type="compositionally biased region" description="Basic residues" evidence="9">
    <location>
        <begin position="328"/>
        <end position="340"/>
    </location>
</feature>
<dbReference type="SMART" id="SM00408">
    <property type="entry name" value="IGc2"/>
    <property type="match status" value="3"/>
</dbReference>
<evidence type="ECO:0000256" key="8">
    <source>
        <dbReference type="ARBA" id="ARBA00023319"/>
    </source>
</evidence>
<feature type="domain" description="Ig-like" evidence="10">
    <location>
        <begin position="7"/>
        <end position="96"/>
    </location>
</feature>
<dbReference type="InterPro" id="IPR003599">
    <property type="entry name" value="Ig_sub"/>
</dbReference>
<dbReference type="Pfam" id="PF13927">
    <property type="entry name" value="Ig_3"/>
    <property type="match status" value="1"/>
</dbReference>
<accession>A0A8J2HA05</accession>
<keyword evidence="8" id="KW-0393">Immunoglobulin domain</keyword>
<dbReference type="SMART" id="SM00409">
    <property type="entry name" value="IG"/>
    <property type="match status" value="3"/>
</dbReference>
<keyword evidence="3" id="KW-0732">Signal</keyword>
<dbReference type="PANTHER" id="PTHR12231:SF265">
    <property type="entry name" value="DPR-INTERACTING PROTEIN LAMBDA"/>
    <property type="match status" value="1"/>
</dbReference>
<gene>
    <name evidence="11" type="ORF">HICCMSTLAB_LOCUS3920</name>
</gene>
<dbReference type="PROSITE" id="PS50835">
    <property type="entry name" value="IG_LIKE"/>
    <property type="match status" value="3"/>
</dbReference>
<proteinExistence type="predicted"/>
<evidence type="ECO:0000256" key="9">
    <source>
        <dbReference type="SAM" id="MobiDB-lite"/>
    </source>
</evidence>